<dbReference type="Gene3D" id="2.40.30.10">
    <property type="entry name" value="Translation factors"/>
    <property type="match status" value="2"/>
</dbReference>
<dbReference type="PANTHER" id="PTHR43381">
    <property type="entry name" value="TRANSLATION INITIATION FACTOR IF-2-RELATED"/>
    <property type="match status" value="1"/>
</dbReference>
<reference evidence="13" key="1">
    <citation type="submission" date="2023-03" db="EMBL/GenBank/DDBJ databases">
        <title>Mating type loci evolution in Malassezia.</title>
        <authorList>
            <person name="Coelho M.A."/>
        </authorList>
    </citation>
    <scope>NUCLEOTIDE SEQUENCE</scope>
    <source>
        <strain evidence="13">CBS 11721</strain>
    </source>
</reference>
<dbReference type="GO" id="GO:0003743">
    <property type="term" value="F:translation initiation factor activity"/>
    <property type="evidence" value="ECO:0007669"/>
    <property type="project" value="UniProtKB-KW"/>
</dbReference>
<dbReference type="FunFam" id="3.40.50.300:FF:000019">
    <property type="entry name" value="Translation initiation factor IF-2"/>
    <property type="match status" value="1"/>
</dbReference>
<evidence type="ECO:0000256" key="3">
    <source>
        <dbReference type="ARBA" id="ARBA00022540"/>
    </source>
</evidence>
<evidence type="ECO:0000256" key="2">
    <source>
        <dbReference type="ARBA" id="ARBA00007733"/>
    </source>
</evidence>
<evidence type="ECO:0000256" key="10">
    <source>
        <dbReference type="ARBA" id="ARBA00044200"/>
    </source>
</evidence>
<dbReference type="GO" id="GO:0003924">
    <property type="term" value="F:GTPase activity"/>
    <property type="evidence" value="ECO:0007669"/>
    <property type="project" value="InterPro"/>
</dbReference>
<dbReference type="CDD" id="cd03702">
    <property type="entry name" value="IF2_mtIF2_II"/>
    <property type="match status" value="1"/>
</dbReference>
<keyword evidence="7" id="KW-0496">Mitochondrion</keyword>
<feature type="compositionally biased region" description="Gly residues" evidence="11">
    <location>
        <begin position="76"/>
        <end position="94"/>
    </location>
</feature>
<evidence type="ECO:0000313" key="14">
    <source>
        <dbReference type="Proteomes" id="UP001219933"/>
    </source>
</evidence>
<dbReference type="InterPro" id="IPR036925">
    <property type="entry name" value="TIF_IF2_dom3_sf"/>
</dbReference>
<gene>
    <name evidence="13" type="primary">IFM1</name>
    <name evidence="13" type="ORF">MCUN1_002384</name>
</gene>
<evidence type="ECO:0000256" key="4">
    <source>
        <dbReference type="ARBA" id="ARBA00022741"/>
    </source>
</evidence>
<keyword evidence="3 13" id="KW-0396">Initiation factor</keyword>
<feature type="region of interest" description="Disordered" evidence="11">
    <location>
        <begin position="31"/>
        <end position="213"/>
    </location>
</feature>
<sequence>MLLSARGALRALAVQRIRVRPSVPLLLASVHSKSESAGQSRAPRSNRPAGADRPHREGNSGVRQDGARNQQSRNGGNRGGNSGRPGNSGHGGNARHGNAGHSGNSRPGNGGHSGNSRPGNGGHSGNSRPGNGGQSGNSRPGNGGQSGNNRPGNGGHSGNSRPGHSRSGHDSHSSKGNRRAVPSAKRWDRPAPKSASASSERKSAPKPKKAPKVQPKVYLPDMITVFHLARVLKVNMRMVQFRMEKIGITDVRPDRLLKFEDAALVAAEYNVDAVADNNEAFDIFPRPPVDAEAHAALPLRPPVVTIMGHVDHGKTTLLDRLRSSSVAQGEAGGITQHIGAFSVPVAGARKDGNHVDTITFLDTPGHAAFSMMRSRGASVTDIVVLVVAADDSVKPQTMEVIDLVRREDAKVPLLVAISKVDKPGANVQKVRNDLLVAGIEVEDIGGDVPVVELSAKTGQGIDELEETLAAMAEMAELRAEKVGAAEGRVLESRVDKGRGNVATVIVTRGELKTGDYLVCGTSWARVRQLMTPDGRAAKTVYPGSAALVAGWRDLPSAGDEFLGAPDEAKAKHAVDNRMRARENEAQLADAEQIDANRRARAEEEAAREQREFDERRRQREIARLSAEGGLSEEEIAELVGSEEKPAEEVPQRPELHLILKGDFSGTVEALAGALSGLDTPKAGVRIVSQGVGDPTESDVNTAHAVGGHIVGFNVRVPKSVQTLAAGLQPKVGLHCDNVIYRLMEHVTGLLVGLLPPIQETRVVGEASVAQLFQIKTGSKGMRNIAGCRVTNGVINRTNEVRILRGNEREQVFRGRLDALRQVKKDVTEMRKGTECGMSFDGFDDVRVGDVIQCVVSVDVPQSL</sequence>
<feature type="compositionally biased region" description="Low complexity" evidence="11">
    <location>
        <begin position="95"/>
        <end position="104"/>
    </location>
</feature>
<evidence type="ECO:0000256" key="1">
    <source>
        <dbReference type="ARBA" id="ARBA00004173"/>
    </source>
</evidence>
<dbReference type="FunFam" id="3.40.50.10050:FF:000001">
    <property type="entry name" value="Translation initiation factor IF-2"/>
    <property type="match status" value="1"/>
</dbReference>
<dbReference type="Pfam" id="PF22042">
    <property type="entry name" value="EF-G_D2"/>
    <property type="match status" value="1"/>
</dbReference>
<dbReference type="InterPro" id="IPR023115">
    <property type="entry name" value="TIF_IF2_dom3"/>
</dbReference>
<evidence type="ECO:0000256" key="9">
    <source>
        <dbReference type="ARBA" id="ARBA00025162"/>
    </source>
</evidence>
<dbReference type="EMBL" id="CP119879">
    <property type="protein sequence ID" value="WFD35528.1"/>
    <property type="molecule type" value="Genomic_DNA"/>
</dbReference>
<dbReference type="PRINTS" id="PR00315">
    <property type="entry name" value="ELONGATNFCT"/>
</dbReference>
<comment type="similarity">
    <text evidence="2">Belongs to the TRAFAC class translation factor GTPase superfamily. Classic translation factor GTPase family. IF-2 subfamily.</text>
</comment>
<dbReference type="SUPFAM" id="SSF52540">
    <property type="entry name" value="P-loop containing nucleoside triphosphate hydrolases"/>
    <property type="match status" value="1"/>
</dbReference>
<dbReference type="SUPFAM" id="SSF50447">
    <property type="entry name" value="Translation proteins"/>
    <property type="match status" value="2"/>
</dbReference>
<dbReference type="PANTHER" id="PTHR43381:SF20">
    <property type="entry name" value="TRANSLATION INITIATION FACTOR IF-2, MITOCHONDRIAL"/>
    <property type="match status" value="1"/>
</dbReference>
<dbReference type="CDD" id="cd03692">
    <property type="entry name" value="mtIF2_IVc"/>
    <property type="match status" value="1"/>
</dbReference>
<dbReference type="InterPro" id="IPR009000">
    <property type="entry name" value="Transl_B-barrel_sf"/>
</dbReference>
<dbReference type="InterPro" id="IPR015760">
    <property type="entry name" value="TIF_IF2"/>
</dbReference>
<keyword evidence="4" id="KW-0547">Nucleotide-binding</keyword>
<evidence type="ECO:0000313" key="13">
    <source>
        <dbReference type="EMBL" id="WFD35528.1"/>
    </source>
</evidence>
<proteinExistence type="inferred from homology"/>
<dbReference type="InterPro" id="IPR027417">
    <property type="entry name" value="P-loop_NTPase"/>
</dbReference>
<feature type="domain" description="Tr-type G" evidence="12">
    <location>
        <begin position="299"/>
        <end position="478"/>
    </location>
</feature>
<dbReference type="GO" id="GO:0005739">
    <property type="term" value="C:mitochondrion"/>
    <property type="evidence" value="ECO:0007669"/>
    <property type="project" value="UniProtKB-SubCell"/>
</dbReference>
<feature type="compositionally biased region" description="Gly residues" evidence="11">
    <location>
        <begin position="108"/>
        <end position="157"/>
    </location>
</feature>
<dbReference type="Proteomes" id="UP001219933">
    <property type="component" value="Chromosome 3"/>
</dbReference>
<dbReference type="InterPro" id="IPR005225">
    <property type="entry name" value="Small_GTP-bd"/>
</dbReference>
<evidence type="ECO:0000256" key="6">
    <source>
        <dbReference type="ARBA" id="ARBA00022946"/>
    </source>
</evidence>
<dbReference type="Gene3D" id="3.40.50.300">
    <property type="entry name" value="P-loop containing nucleotide triphosphate hydrolases"/>
    <property type="match status" value="1"/>
</dbReference>
<dbReference type="InterPro" id="IPR053905">
    <property type="entry name" value="EF-G-like_DII"/>
</dbReference>
<evidence type="ECO:0000256" key="5">
    <source>
        <dbReference type="ARBA" id="ARBA00022917"/>
    </source>
</evidence>
<dbReference type="HAMAP" id="MF_00100_B">
    <property type="entry name" value="IF_2_B"/>
    <property type="match status" value="1"/>
</dbReference>
<dbReference type="InterPro" id="IPR044145">
    <property type="entry name" value="IF2_II"/>
</dbReference>
<dbReference type="AlphaFoldDB" id="A0AAF0EZM2"/>
<keyword evidence="14" id="KW-1185">Reference proteome</keyword>
<dbReference type="CDD" id="cd01887">
    <property type="entry name" value="IF2_eIF5B"/>
    <property type="match status" value="1"/>
</dbReference>
<dbReference type="SUPFAM" id="SSF52156">
    <property type="entry name" value="Initiation factor IF2/eIF5b, domain 3"/>
    <property type="match status" value="1"/>
</dbReference>
<feature type="region of interest" description="Disordered" evidence="11">
    <location>
        <begin position="596"/>
        <end position="615"/>
    </location>
</feature>
<accession>A0AAF0EZM2</accession>
<evidence type="ECO:0000259" key="12">
    <source>
        <dbReference type="PROSITE" id="PS51722"/>
    </source>
</evidence>
<dbReference type="PROSITE" id="PS51722">
    <property type="entry name" value="G_TR_2"/>
    <property type="match status" value="1"/>
</dbReference>
<evidence type="ECO:0000256" key="7">
    <source>
        <dbReference type="ARBA" id="ARBA00023128"/>
    </source>
</evidence>
<dbReference type="NCBIfam" id="TIGR00231">
    <property type="entry name" value="small_GTP"/>
    <property type="match status" value="1"/>
</dbReference>
<comment type="subcellular location">
    <subcellularLocation>
        <location evidence="1">Mitochondrion</location>
    </subcellularLocation>
</comment>
<evidence type="ECO:0000256" key="8">
    <source>
        <dbReference type="ARBA" id="ARBA00023134"/>
    </source>
</evidence>
<dbReference type="Gene3D" id="3.40.50.10050">
    <property type="entry name" value="Translation initiation factor IF- 2, domain 3"/>
    <property type="match status" value="1"/>
</dbReference>
<dbReference type="Pfam" id="PF00009">
    <property type="entry name" value="GTP_EFTU"/>
    <property type="match status" value="1"/>
</dbReference>
<organism evidence="13 14">
    <name type="scientific">Malassezia cuniculi</name>
    <dbReference type="NCBI Taxonomy" id="948313"/>
    <lineage>
        <taxon>Eukaryota</taxon>
        <taxon>Fungi</taxon>
        <taxon>Dikarya</taxon>
        <taxon>Basidiomycota</taxon>
        <taxon>Ustilaginomycotina</taxon>
        <taxon>Malasseziomycetes</taxon>
        <taxon>Malasseziales</taxon>
        <taxon>Malasseziaceae</taxon>
        <taxon>Malassezia</taxon>
    </lineage>
</organism>
<dbReference type="GO" id="GO:0005525">
    <property type="term" value="F:GTP binding"/>
    <property type="evidence" value="ECO:0007669"/>
    <property type="project" value="UniProtKB-KW"/>
</dbReference>
<comment type="function">
    <text evidence="9">One of the essential components for the initiation of protein synthesis. Protects formylmethionyl-tRNA from spontaneous hydrolysis and promotes its binding to the 30S ribosomal subunits. Also involved in the hydrolysis of GTP during the formation of the 70S ribosomal complex.</text>
</comment>
<dbReference type="InterPro" id="IPR000795">
    <property type="entry name" value="T_Tr_GTP-bd_dom"/>
</dbReference>
<dbReference type="FunFam" id="2.40.30.10:FF:000008">
    <property type="entry name" value="Translation initiation factor IF-2"/>
    <property type="match status" value="1"/>
</dbReference>
<dbReference type="InterPro" id="IPR000178">
    <property type="entry name" value="TF_IF2_bacterial-like"/>
</dbReference>
<keyword evidence="6" id="KW-0809">Transit peptide</keyword>
<keyword evidence="8" id="KW-0342">GTP-binding</keyword>
<dbReference type="Pfam" id="PF11987">
    <property type="entry name" value="IF-2"/>
    <property type="match status" value="1"/>
</dbReference>
<name>A0AAF0EZM2_9BASI</name>
<protein>
    <recommendedName>
        <fullName evidence="10">Translation initiation factor IF-2, mitochondrial</fullName>
    </recommendedName>
</protein>
<evidence type="ECO:0000256" key="11">
    <source>
        <dbReference type="SAM" id="MobiDB-lite"/>
    </source>
</evidence>
<keyword evidence="5" id="KW-0648">Protein biosynthesis</keyword>